<dbReference type="InterPro" id="IPR019787">
    <property type="entry name" value="Znf_PHD-finger"/>
</dbReference>
<feature type="binding site" evidence="10">
    <location>
        <position position="318"/>
    </location>
    <ligand>
        <name>Zn(2+)</name>
        <dbReference type="ChEBI" id="CHEBI:29105"/>
        <label>2</label>
    </ligand>
</feature>
<dbReference type="PROSITE" id="PS01359">
    <property type="entry name" value="ZF_PHD_1"/>
    <property type="match status" value="1"/>
</dbReference>
<dbReference type="AlphaFoldDB" id="A0AAD1UPW0"/>
<feature type="binding site" evidence="10">
    <location>
        <position position="307"/>
    </location>
    <ligand>
        <name>Zn(2+)</name>
        <dbReference type="ChEBI" id="CHEBI:29105"/>
        <label>1</label>
    </ligand>
</feature>
<feature type="binding site" evidence="10">
    <location>
        <position position="329"/>
    </location>
    <ligand>
        <name>Zn(2+)</name>
        <dbReference type="ChEBI" id="CHEBI:29105"/>
        <label>1</label>
    </ligand>
</feature>
<evidence type="ECO:0000256" key="12">
    <source>
        <dbReference type="SAM" id="MobiDB-lite"/>
    </source>
</evidence>
<evidence type="ECO:0000259" key="13">
    <source>
        <dbReference type="PROSITE" id="PS50016"/>
    </source>
</evidence>
<evidence type="ECO:0000256" key="3">
    <source>
        <dbReference type="ARBA" id="ARBA00022604"/>
    </source>
</evidence>
<dbReference type="PANTHER" id="PTHR10333:SF103">
    <property type="entry name" value="INHIBITOR OF GROWTH PROTEIN 3"/>
    <property type="match status" value="1"/>
</dbReference>
<dbReference type="Proteomes" id="UP001295684">
    <property type="component" value="Unassembled WGS sequence"/>
</dbReference>
<reference evidence="14" key="1">
    <citation type="submission" date="2023-07" db="EMBL/GenBank/DDBJ databases">
        <authorList>
            <consortium name="AG Swart"/>
            <person name="Singh M."/>
            <person name="Singh A."/>
            <person name="Seah K."/>
            <person name="Emmerich C."/>
        </authorList>
    </citation>
    <scope>NUCLEOTIDE SEQUENCE</scope>
    <source>
        <strain evidence="14">DP1</strain>
    </source>
</reference>
<feature type="compositionally biased region" description="Polar residues" evidence="12">
    <location>
        <begin position="211"/>
        <end position="220"/>
    </location>
</feature>
<evidence type="ECO:0000256" key="8">
    <source>
        <dbReference type="ARBA" id="ARBA00023163"/>
    </source>
</evidence>
<evidence type="ECO:0000256" key="11">
    <source>
        <dbReference type="PROSITE-ProRule" id="PRU00146"/>
    </source>
</evidence>
<evidence type="ECO:0000256" key="10">
    <source>
        <dbReference type="PIRSR" id="PIRSR628651-51"/>
    </source>
</evidence>
<keyword evidence="8" id="KW-0804">Transcription</keyword>
<evidence type="ECO:0000313" key="15">
    <source>
        <dbReference type="Proteomes" id="UP001295684"/>
    </source>
</evidence>
<comment type="caution">
    <text evidence="14">The sequence shown here is derived from an EMBL/GenBank/DDBJ whole genome shotgun (WGS) entry which is preliminary data.</text>
</comment>
<dbReference type="InterPro" id="IPR028651">
    <property type="entry name" value="ING_fam"/>
</dbReference>
<feature type="binding site" evidence="10">
    <location>
        <position position="348"/>
    </location>
    <ligand>
        <name>Zn(2+)</name>
        <dbReference type="ChEBI" id="CHEBI:29105"/>
        <label>2</label>
    </ligand>
</feature>
<keyword evidence="9" id="KW-0539">Nucleus</keyword>
<keyword evidence="15" id="KW-1185">Reference proteome</keyword>
<feature type="compositionally biased region" description="Basic residues" evidence="12">
    <location>
        <begin position="224"/>
        <end position="234"/>
    </location>
</feature>
<feature type="binding site" evidence="10">
    <location>
        <position position="332"/>
    </location>
    <ligand>
        <name>Zn(2+)</name>
        <dbReference type="ChEBI" id="CHEBI:29105"/>
        <label>1</label>
    </ligand>
</feature>
<dbReference type="GO" id="GO:0035267">
    <property type="term" value="C:NuA4 histone acetyltransferase complex"/>
    <property type="evidence" value="ECO:0007669"/>
    <property type="project" value="TreeGrafter"/>
</dbReference>
<sequence length="354" mass="40473">MNEPEGLMASCVPISIQVTRAQLTLKKLGTLLKQKNRKLLTLSRKFTARSRARNSKQAKMIRKLYSEIKDLSTQKSEVCSNLVNILHKELERVNIQTKKRESYLSRNNIRPSKALEYLKSDNMSKDSLRTASDYYSSRSKGCRIKQGADSQSCGETLMTNSESDPKSGMNYFKSPSRMDSLSIFESSPMLKRVKLSEEEEKVLKEENSNLGETSTHSSTGAGLRKSKRKRRKSKILREATGEDEIIPPKLYKRVPKPKIKNEICKILELDEAAKKQEELISRNNMRNYLVESNHNFGTKDPEEVCFCQTISFGDMVACDSKNCPIEWFHFDCVGLTSMTSKDWYCQICRQGSNE</sequence>
<accession>A0AAD1UPW0</accession>
<evidence type="ECO:0000256" key="7">
    <source>
        <dbReference type="ARBA" id="ARBA00023015"/>
    </source>
</evidence>
<keyword evidence="6 10" id="KW-0862">Zinc</keyword>
<dbReference type="InterPro" id="IPR011011">
    <property type="entry name" value="Znf_FYVE_PHD"/>
</dbReference>
<keyword evidence="7" id="KW-0805">Transcription regulation</keyword>
<dbReference type="CDD" id="cd15505">
    <property type="entry name" value="PHD_ING"/>
    <property type="match status" value="1"/>
</dbReference>
<dbReference type="SUPFAM" id="SSF57903">
    <property type="entry name" value="FYVE/PHD zinc finger"/>
    <property type="match status" value="1"/>
</dbReference>
<dbReference type="PANTHER" id="PTHR10333">
    <property type="entry name" value="INHIBITOR OF GROWTH PROTEIN"/>
    <property type="match status" value="1"/>
</dbReference>
<gene>
    <name evidence="14" type="ORF">ECRASSUSDP1_LOCUS12801</name>
</gene>
<dbReference type="GO" id="GO:0008270">
    <property type="term" value="F:zinc ion binding"/>
    <property type="evidence" value="ECO:0007669"/>
    <property type="project" value="UniProtKB-KW"/>
</dbReference>
<dbReference type="PROSITE" id="PS50016">
    <property type="entry name" value="ZF_PHD_2"/>
    <property type="match status" value="1"/>
</dbReference>
<comment type="subcellular location">
    <subcellularLocation>
        <location evidence="1">Nucleus</location>
    </subcellularLocation>
</comment>
<organism evidence="14 15">
    <name type="scientific">Euplotes crassus</name>
    <dbReference type="NCBI Taxonomy" id="5936"/>
    <lineage>
        <taxon>Eukaryota</taxon>
        <taxon>Sar</taxon>
        <taxon>Alveolata</taxon>
        <taxon>Ciliophora</taxon>
        <taxon>Intramacronucleata</taxon>
        <taxon>Spirotrichea</taxon>
        <taxon>Hypotrichia</taxon>
        <taxon>Euplotida</taxon>
        <taxon>Euplotidae</taxon>
        <taxon>Moneuplotes</taxon>
    </lineage>
</organism>
<proteinExistence type="inferred from homology"/>
<feature type="binding site" evidence="10">
    <location>
        <position position="323"/>
    </location>
    <ligand>
        <name>Zn(2+)</name>
        <dbReference type="ChEBI" id="CHEBI:29105"/>
        <label>2</label>
    </ligand>
</feature>
<keyword evidence="4 10" id="KW-0479">Metal-binding</keyword>
<dbReference type="EMBL" id="CAMPGE010012716">
    <property type="protein sequence ID" value="CAI2371478.1"/>
    <property type="molecule type" value="Genomic_DNA"/>
</dbReference>
<evidence type="ECO:0000256" key="1">
    <source>
        <dbReference type="ARBA" id="ARBA00004123"/>
    </source>
</evidence>
<evidence type="ECO:0000313" key="14">
    <source>
        <dbReference type="EMBL" id="CAI2371478.1"/>
    </source>
</evidence>
<evidence type="ECO:0000256" key="9">
    <source>
        <dbReference type="ARBA" id="ARBA00023242"/>
    </source>
</evidence>
<feature type="binding site" evidence="10">
    <location>
        <position position="345"/>
    </location>
    <ligand>
        <name>Zn(2+)</name>
        <dbReference type="ChEBI" id="CHEBI:29105"/>
        <label>2</label>
    </ligand>
</feature>
<evidence type="ECO:0000256" key="4">
    <source>
        <dbReference type="ARBA" id="ARBA00022723"/>
    </source>
</evidence>
<dbReference type="InterPro" id="IPR001965">
    <property type="entry name" value="Znf_PHD"/>
</dbReference>
<evidence type="ECO:0000256" key="5">
    <source>
        <dbReference type="ARBA" id="ARBA00022771"/>
    </source>
</evidence>
<feature type="domain" description="PHD-type" evidence="13">
    <location>
        <begin position="302"/>
        <end position="351"/>
    </location>
</feature>
<dbReference type="InterPro" id="IPR019786">
    <property type="entry name" value="Zinc_finger_PHD-type_CS"/>
</dbReference>
<feature type="compositionally biased region" description="Polar residues" evidence="12">
    <location>
        <begin position="148"/>
        <end position="162"/>
    </location>
</feature>
<name>A0AAD1UPW0_EUPCR</name>
<feature type="region of interest" description="Disordered" evidence="12">
    <location>
        <begin position="145"/>
        <end position="170"/>
    </location>
</feature>
<evidence type="ECO:0000256" key="2">
    <source>
        <dbReference type="ARBA" id="ARBA00010210"/>
    </source>
</evidence>
<keyword evidence="5 11" id="KW-0863">Zinc-finger</keyword>
<protein>
    <recommendedName>
        <fullName evidence="13">PHD-type domain-containing protein</fullName>
    </recommendedName>
</protein>
<dbReference type="Gene3D" id="3.30.40.10">
    <property type="entry name" value="Zinc/RING finger domain, C3HC4 (zinc finger)"/>
    <property type="match status" value="1"/>
</dbReference>
<comment type="similarity">
    <text evidence="2">Belongs to the ING family.</text>
</comment>
<evidence type="ECO:0000256" key="6">
    <source>
        <dbReference type="ARBA" id="ARBA00022833"/>
    </source>
</evidence>
<dbReference type="InterPro" id="IPR013083">
    <property type="entry name" value="Znf_RING/FYVE/PHD"/>
</dbReference>
<dbReference type="SMART" id="SM00249">
    <property type="entry name" value="PHD"/>
    <property type="match status" value="1"/>
</dbReference>
<dbReference type="GO" id="GO:0005634">
    <property type="term" value="C:nucleus"/>
    <property type="evidence" value="ECO:0007669"/>
    <property type="project" value="UniProtKB-SubCell"/>
</dbReference>
<keyword evidence="3" id="KW-0341">Growth regulation</keyword>
<feature type="binding site" evidence="10">
    <location>
        <position position="305"/>
    </location>
    <ligand>
        <name>Zn(2+)</name>
        <dbReference type="ChEBI" id="CHEBI:29105"/>
        <label>1</label>
    </ligand>
</feature>
<feature type="region of interest" description="Disordered" evidence="12">
    <location>
        <begin position="201"/>
        <end position="236"/>
    </location>
</feature>